<keyword evidence="2" id="KW-1185">Reference proteome</keyword>
<evidence type="ECO:0000313" key="2">
    <source>
        <dbReference type="Proteomes" id="UP001165064"/>
    </source>
</evidence>
<reference evidence="1" key="1">
    <citation type="submission" date="2023-04" db="EMBL/GenBank/DDBJ databases">
        <title>Ambrosiozyma monospora NBRC 10751.</title>
        <authorList>
            <person name="Ichikawa N."/>
            <person name="Sato H."/>
            <person name="Tonouchi N."/>
        </authorList>
    </citation>
    <scope>NUCLEOTIDE SEQUENCE</scope>
    <source>
        <strain evidence="1">NBRC 10751</strain>
    </source>
</reference>
<dbReference type="EMBL" id="BSXS01016498">
    <property type="protein sequence ID" value="GMF07848.1"/>
    <property type="molecule type" value="Genomic_DNA"/>
</dbReference>
<accession>A0ACB5UCT5</accession>
<proteinExistence type="predicted"/>
<name>A0ACB5UCT5_AMBMO</name>
<sequence length="133" mass="13557">MDFGEDGYGSGRPTKRKRPWSPQDTTASISSNYFTNGTTNGAGRNASITSTTNTSVCTPPVSSGLSGLNKRDPSISATAGSGSGVGFPGSGVNGGQAGSNFNLGSISPMTTQSQSQSQSDNVQQVSHQQHLLV</sequence>
<organism evidence="1 2">
    <name type="scientific">Ambrosiozyma monospora</name>
    <name type="common">Yeast</name>
    <name type="synonym">Endomycopsis monosporus</name>
    <dbReference type="NCBI Taxonomy" id="43982"/>
    <lineage>
        <taxon>Eukaryota</taxon>
        <taxon>Fungi</taxon>
        <taxon>Dikarya</taxon>
        <taxon>Ascomycota</taxon>
        <taxon>Saccharomycotina</taxon>
        <taxon>Pichiomycetes</taxon>
        <taxon>Pichiales</taxon>
        <taxon>Pichiaceae</taxon>
        <taxon>Ambrosiozyma</taxon>
    </lineage>
</organism>
<comment type="caution">
    <text evidence="1">The sequence shown here is derived from an EMBL/GenBank/DDBJ whole genome shotgun (WGS) entry which is preliminary data.</text>
</comment>
<evidence type="ECO:0000313" key="1">
    <source>
        <dbReference type="EMBL" id="GMF07848.1"/>
    </source>
</evidence>
<protein>
    <submittedName>
        <fullName evidence="1">Unnamed protein product</fullName>
    </submittedName>
</protein>
<dbReference type="Proteomes" id="UP001165064">
    <property type="component" value="Unassembled WGS sequence"/>
</dbReference>
<gene>
    <name evidence="1" type="ORF">Amon02_001306800</name>
</gene>